<evidence type="ECO:0000256" key="1">
    <source>
        <dbReference type="SAM" id="MobiDB-lite"/>
    </source>
</evidence>
<protein>
    <submittedName>
        <fullName evidence="3">Uncharacterized protein</fullName>
    </submittedName>
</protein>
<proteinExistence type="predicted"/>
<organism evidence="2 3">
    <name type="scientific">Panagrellus redivivus</name>
    <name type="common">Microworm</name>
    <dbReference type="NCBI Taxonomy" id="6233"/>
    <lineage>
        <taxon>Eukaryota</taxon>
        <taxon>Metazoa</taxon>
        <taxon>Ecdysozoa</taxon>
        <taxon>Nematoda</taxon>
        <taxon>Chromadorea</taxon>
        <taxon>Rhabditida</taxon>
        <taxon>Tylenchina</taxon>
        <taxon>Panagrolaimomorpha</taxon>
        <taxon>Panagrolaimoidea</taxon>
        <taxon>Panagrolaimidae</taxon>
        <taxon>Panagrellus</taxon>
    </lineage>
</organism>
<evidence type="ECO:0000313" key="3">
    <source>
        <dbReference type="WBParaSite" id="Pan_g11046.t1"/>
    </source>
</evidence>
<dbReference type="Proteomes" id="UP000492821">
    <property type="component" value="Unassembled WGS sequence"/>
</dbReference>
<sequence>MSRYFNPDAIDWDLFLSQGQYGGGSYFRGMPYQRGAGIGALADEGVNTASRIIENLNKGGGLKNVVNKEGRRGIQNILTKAADTVGPQKGEGKKRRVALTKIPPPSIRKKKKLDALGLY</sequence>
<accession>A0A7E4UP04</accession>
<reference evidence="2" key="1">
    <citation type="journal article" date="2013" name="Genetics">
        <title>The draft genome and transcriptome of Panagrellus redivivus are shaped by the harsh demands of a free-living lifestyle.</title>
        <authorList>
            <person name="Srinivasan J."/>
            <person name="Dillman A.R."/>
            <person name="Macchietto M.G."/>
            <person name="Heikkinen L."/>
            <person name="Lakso M."/>
            <person name="Fracchia K.M."/>
            <person name="Antoshechkin I."/>
            <person name="Mortazavi A."/>
            <person name="Wong G."/>
            <person name="Sternberg P.W."/>
        </authorList>
    </citation>
    <scope>NUCLEOTIDE SEQUENCE [LARGE SCALE GENOMIC DNA]</scope>
    <source>
        <strain evidence="2">MT8872</strain>
    </source>
</reference>
<dbReference type="WBParaSite" id="Pan_g11046.t1">
    <property type="protein sequence ID" value="Pan_g11046.t1"/>
    <property type="gene ID" value="Pan_g11046"/>
</dbReference>
<keyword evidence="2" id="KW-1185">Reference proteome</keyword>
<dbReference type="AlphaFoldDB" id="A0A7E4UP04"/>
<name>A0A7E4UP04_PANRE</name>
<feature type="region of interest" description="Disordered" evidence="1">
    <location>
        <begin position="84"/>
        <end position="104"/>
    </location>
</feature>
<evidence type="ECO:0000313" key="2">
    <source>
        <dbReference type="Proteomes" id="UP000492821"/>
    </source>
</evidence>
<reference evidence="3" key="2">
    <citation type="submission" date="2020-10" db="UniProtKB">
        <authorList>
            <consortium name="WormBaseParasite"/>
        </authorList>
    </citation>
    <scope>IDENTIFICATION</scope>
</reference>